<dbReference type="GO" id="GO:0005737">
    <property type="term" value="C:cytoplasm"/>
    <property type="evidence" value="ECO:0007669"/>
    <property type="project" value="UniProtKB-SubCell"/>
</dbReference>
<dbReference type="PANTHER" id="PTHR15346">
    <property type="entry name" value="DYNACTIN SUBUNIT"/>
    <property type="match status" value="1"/>
</dbReference>
<keyword evidence="2" id="KW-0963">Cytoplasm</keyword>
<evidence type="ECO:0000256" key="4">
    <source>
        <dbReference type="SAM" id="MobiDB-lite"/>
    </source>
</evidence>
<dbReference type="EMBL" id="SDOX01000128">
    <property type="protein sequence ID" value="TFJ81371.1"/>
    <property type="molecule type" value="Genomic_DNA"/>
</dbReference>
<evidence type="ECO:0000313" key="6">
    <source>
        <dbReference type="Proteomes" id="UP000355283"/>
    </source>
</evidence>
<feature type="compositionally biased region" description="Gly residues" evidence="4">
    <location>
        <begin position="187"/>
        <end position="198"/>
    </location>
</feature>
<feature type="compositionally biased region" description="Basic and acidic residues" evidence="4">
    <location>
        <begin position="221"/>
        <end position="236"/>
    </location>
</feature>
<evidence type="ECO:0000256" key="2">
    <source>
        <dbReference type="ARBA" id="ARBA00022490"/>
    </source>
</evidence>
<comment type="subcellular location">
    <subcellularLocation>
        <location evidence="1">Cytoplasm</location>
    </subcellularLocation>
</comment>
<keyword evidence="6" id="KW-1185">Reference proteome</keyword>
<protein>
    <recommendedName>
        <fullName evidence="7">Dynactin domain-containing protein</fullName>
    </recommendedName>
</protein>
<proteinExistence type="predicted"/>
<gene>
    <name evidence="5" type="ORF">NSK_007332</name>
</gene>
<dbReference type="Pfam" id="PF04912">
    <property type="entry name" value="Dynamitin"/>
    <property type="match status" value="1"/>
</dbReference>
<evidence type="ECO:0000256" key="3">
    <source>
        <dbReference type="SAM" id="Coils"/>
    </source>
</evidence>
<dbReference type="AlphaFoldDB" id="A0A4D9CQD4"/>
<dbReference type="OrthoDB" id="4977at2759"/>
<name>A0A4D9CQD4_9STRA</name>
<dbReference type="GO" id="GO:0007017">
    <property type="term" value="P:microtubule-based process"/>
    <property type="evidence" value="ECO:0007669"/>
    <property type="project" value="InterPro"/>
</dbReference>
<feature type="region of interest" description="Disordered" evidence="4">
    <location>
        <begin position="1"/>
        <end position="50"/>
    </location>
</feature>
<feature type="region of interest" description="Disordered" evidence="4">
    <location>
        <begin position="181"/>
        <end position="202"/>
    </location>
</feature>
<sequence>MEREEELVFETPDTVECGDDSCGNSGGPSRGTLPYLGHDQSPTSNPDDLVPTPLDPAGAFEVFHGKCFYTPSLTNLSGSIASKSGLPQGCSSGPSRRWQGQCIKGEVVHESPAERYVRLKGETVELAEELEALKAVQDKRSAESGDRGAETTCLWGHLASEVSMLQADLLNMVGDPDLAEVLSQESGGSGGGEEGGSKGTVADVLAEEDLVRGLMRRVDELAGRTNRRDKGSERPHKYQVTGHSQSRADKGPVEETEGVVYELYYDAKDSRHDRASHSAQQLQTLEGRLAAIEKVLFSNEESDTGASGMAGLVLPSRTLPLLEAVARVERQAALLDPVTVETMRQRLLLLKSEWEAFKRERLRLASSWDRESGSRFRRVESLYDAMERLAPVAEDLPHLVSRLRVLQSLHRESLQFKGRLDSVERGQARLRQLLEGAVTSVEDVKKSLQDNVRQMEENVRSVDIRLRELMDTDK</sequence>
<dbReference type="Proteomes" id="UP000355283">
    <property type="component" value="Unassembled WGS sequence"/>
</dbReference>
<evidence type="ECO:0008006" key="7">
    <source>
        <dbReference type="Google" id="ProtNLM"/>
    </source>
</evidence>
<keyword evidence="3" id="KW-0175">Coiled coil</keyword>
<feature type="coiled-coil region" evidence="3">
    <location>
        <begin position="438"/>
        <end position="472"/>
    </location>
</feature>
<feature type="region of interest" description="Disordered" evidence="4">
    <location>
        <begin position="221"/>
        <end position="253"/>
    </location>
</feature>
<evidence type="ECO:0000313" key="5">
    <source>
        <dbReference type="EMBL" id="TFJ81371.1"/>
    </source>
</evidence>
<evidence type="ECO:0000256" key="1">
    <source>
        <dbReference type="ARBA" id="ARBA00004496"/>
    </source>
</evidence>
<accession>A0A4D9CQD4</accession>
<organism evidence="5 6">
    <name type="scientific">Nannochloropsis salina CCMP1776</name>
    <dbReference type="NCBI Taxonomy" id="1027361"/>
    <lineage>
        <taxon>Eukaryota</taxon>
        <taxon>Sar</taxon>
        <taxon>Stramenopiles</taxon>
        <taxon>Ochrophyta</taxon>
        <taxon>Eustigmatophyceae</taxon>
        <taxon>Eustigmatales</taxon>
        <taxon>Monodopsidaceae</taxon>
        <taxon>Microchloropsis</taxon>
        <taxon>Microchloropsis salina</taxon>
    </lineage>
</organism>
<dbReference type="GO" id="GO:0005869">
    <property type="term" value="C:dynactin complex"/>
    <property type="evidence" value="ECO:0007669"/>
    <property type="project" value="InterPro"/>
</dbReference>
<reference evidence="5 6" key="1">
    <citation type="submission" date="2019-01" db="EMBL/GenBank/DDBJ databases">
        <title>Nuclear Genome Assembly of the Microalgal Biofuel strain Nannochloropsis salina CCMP1776.</title>
        <authorList>
            <person name="Hovde B."/>
        </authorList>
    </citation>
    <scope>NUCLEOTIDE SEQUENCE [LARGE SCALE GENOMIC DNA]</scope>
    <source>
        <strain evidence="5 6">CCMP1776</strain>
    </source>
</reference>
<comment type="caution">
    <text evidence="5">The sequence shown here is derived from an EMBL/GenBank/DDBJ whole genome shotgun (WGS) entry which is preliminary data.</text>
</comment>
<dbReference type="InterPro" id="IPR028133">
    <property type="entry name" value="Dynamitin"/>
</dbReference>